<dbReference type="AlphaFoldDB" id="A0A6A6YWA4"/>
<dbReference type="EMBL" id="MU003697">
    <property type="protein sequence ID" value="KAF2812274.1"/>
    <property type="molecule type" value="Genomic_DNA"/>
</dbReference>
<feature type="region of interest" description="Disordered" evidence="1">
    <location>
        <begin position="1"/>
        <end position="23"/>
    </location>
</feature>
<evidence type="ECO:0000313" key="4">
    <source>
        <dbReference type="RefSeq" id="XP_033579238.1"/>
    </source>
</evidence>
<protein>
    <submittedName>
        <fullName evidence="2 4">Uncharacterized protein</fullName>
    </submittedName>
</protein>
<name>A0A6A6YWA4_9PEZI</name>
<organism evidence="2">
    <name type="scientific">Mytilinidion resinicola</name>
    <dbReference type="NCBI Taxonomy" id="574789"/>
    <lineage>
        <taxon>Eukaryota</taxon>
        <taxon>Fungi</taxon>
        <taxon>Dikarya</taxon>
        <taxon>Ascomycota</taxon>
        <taxon>Pezizomycotina</taxon>
        <taxon>Dothideomycetes</taxon>
        <taxon>Pleosporomycetidae</taxon>
        <taxon>Mytilinidiales</taxon>
        <taxon>Mytilinidiaceae</taxon>
        <taxon>Mytilinidion</taxon>
    </lineage>
</organism>
<dbReference type="Proteomes" id="UP000504636">
    <property type="component" value="Unplaced"/>
</dbReference>
<accession>A0A6A6YWA4</accession>
<reference evidence="4" key="3">
    <citation type="submission" date="2025-04" db="UniProtKB">
        <authorList>
            <consortium name="RefSeq"/>
        </authorList>
    </citation>
    <scope>IDENTIFICATION</scope>
    <source>
        <strain evidence="4">CBS 304.34</strain>
    </source>
</reference>
<dbReference type="RefSeq" id="XP_033579238.1">
    <property type="nucleotide sequence ID" value="XM_033713821.1"/>
</dbReference>
<keyword evidence="3" id="KW-1185">Reference proteome</keyword>
<evidence type="ECO:0000256" key="1">
    <source>
        <dbReference type="SAM" id="MobiDB-lite"/>
    </source>
</evidence>
<evidence type="ECO:0000313" key="2">
    <source>
        <dbReference type="EMBL" id="KAF2812274.1"/>
    </source>
</evidence>
<dbReference type="GeneID" id="54454714"/>
<reference evidence="4" key="2">
    <citation type="submission" date="2020-04" db="EMBL/GenBank/DDBJ databases">
        <authorList>
            <consortium name="NCBI Genome Project"/>
        </authorList>
    </citation>
    <scope>NUCLEOTIDE SEQUENCE</scope>
    <source>
        <strain evidence="4">CBS 304.34</strain>
    </source>
</reference>
<reference evidence="2 4" key="1">
    <citation type="journal article" date="2020" name="Stud. Mycol.">
        <title>101 Dothideomycetes genomes: a test case for predicting lifestyles and emergence of pathogens.</title>
        <authorList>
            <person name="Haridas S."/>
            <person name="Albert R."/>
            <person name="Binder M."/>
            <person name="Bloem J."/>
            <person name="Labutti K."/>
            <person name="Salamov A."/>
            <person name="Andreopoulos B."/>
            <person name="Baker S."/>
            <person name="Barry K."/>
            <person name="Bills G."/>
            <person name="Bluhm B."/>
            <person name="Cannon C."/>
            <person name="Castanera R."/>
            <person name="Culley D."/>
            <person name="Daum C."/>
            <person name="Ezra D."/>
            <person name="Gonzalez J."/>
            <person name="Henrissat B."/>
            <person name="Kuo A."/>
            <person name="Liang C."/>
            <person name="Lipzen A."/>
            <person name="Lutzoni F."/>
            <person name="Magnuson J."/>
            <person name="Mondo S."/>
            <person name="Nolan M."/>
            <person name="Ohm R."/>
            <person name="Pangilinan J."/>
            <person name="Park H.-J."/>
            <person name="Ramirez L."/>
            <person name="Alfaro M."/>
            <person name="Sun H."/>
            <person name="Tritt A."/>
            <person name="Yoshinaga Y."/>
            <person name="Zwiers L.-H."/>
            <person name="Turgeon B."/>
            <person name="Goodwin S."/>
            <person name="Spatafora J."/>
            <person name="Crous P."/>
            <person name="Grigoriev I."/>
        </authorList>
    </citation>
    <scope>NUCLEOTIDE SEQUENCE</scope>
    <source>
        <strain evidence="2 4">CBS 304.34</strain>
    </source>
</reference>
<sequence>MLSEGGENPHKAGRAAKPPAHSLSPPPLFSQRASVVAFLSPSAVSLCVEPRPKATRLRRFIRRLHEASCIAPRLCIATSQAALASYRSGNWVINSSGLFSLAPPLGGVHATTRMCFACGAHSLPFHLLLNLLSHILLSCFHFPSVSTSTVPIGALYILRSLEVQ</sequence>
<evidence type="ECO:0000313" key="3">
    <source>
        <dbReference type="Proteomes" id="UP000504636"/>
    </source>
</evidence>
<gene>
    <name evidence="2 4" type="ORF">BDZ99DRAFT_263933</name>
</gene>
<proteinExistence type="predicted"/>